<feature type="chain" id="PRO_5043858188" evidence="1">
    <location>
        <begin position="20"/>
        <end position="306"/>
    </location>
</feature>
<feature type="signal peptide" evidence="1">
    <location>
        <begin position="1"/>
        <end position="19"/>
    </location>
</feature>
<sequence>MPRIAVLLVLFLLPPLATADSVDRSAGARQVLVLGRVSDDPKAHAESMRPMLDYVVPRLRSVGIREGRILMARDATQMQSYLRRQRVDWVSDTAAMAIDYRRKIGADLLLVSVRGGEAYHAVFFTWKGSGIASLEDLRGRSIAFQNAYSTSSYILPAAAMLREGIALDVLLSPLDRPSPGRAGYLFARSEGNVVTWVQKRLVDAGAFSNLDWDGLAYAPGSPQDDLEIFHASVQVPRSIEVSAPTLDPKVRERLREVLLSAGDDPAAAQALRRFFGTQRFIPIDAGVERSLARLRADVDLVRARLE</sequence>
<gene>
    <name evidence="2" type="ORF">WB794_11390</name>
</gene>
<organism evidence="2 3">
    <name type="scientific">Denitratimonas tolerans</name>
    <dbReference type="NCBI Taxonomy" id="1338420"/>
    <lineage>
        <taxon>Bacteria</taxon>
        <taxon>Pseudomonadati</taxon>
        <taxon>Pseudomonadota</taxon>
        <taxon>Gammaproteobacteria</taxon>
        <taxon>Lysobacterales</taxon>
        <taxon>Lysobacteraceae</taxon>
        <taxon>Denitratimonas</taxon>
    </lineage>
</organism>
<dbReference type="Pfam" id="PF12974">
    <property type="entry name" value="Phosphonate-bd"/>
    <property type="match status" value="1"/>
</dbReference>
<comment type="caution">
    <text evidence="2">The sequence shown here is derived from an EMBL/GenBank/DDBJ whole genome shotgun (WGS) entry which is preliminary data.</text>
</comment>
<evidence type="ECO:0000313" key="2">
    <source>
        <dbReference type="EMBL" id="MEJ1250274.1"/>
    </source>
</evidence>
<dbReference type="EMBL" id="JBBDHC010000017">
    <property type="protein sequence ID" value="MEJ1250274.1"/>
    <property type="molecule type" value="Genomic_DNA"/>
</dbReference>
<protein>
    <submittedName>
        <fullName evidence="2">Phosphate/phosphite/phosphonate ABC transporter substrate-binding protein</fullName>
    </submittedName>
</protein>
<dbReference type="RefSeq" id="WP_337335976.1">
    <property type="nucleotide sequence ID" value="NZ_JBBDHC010000017.1"/>
</dbReference>
<evidence type="ECO:0000256" key="1">
    <source>
        <dbReference type="SAM" id="SignalP"/>
    </source>
</evidence>
<dbReference type="Proteomes" id="UP001364472">
    <property type="component" value="Unassembled WGS sequence"/>
</dbReference>
<reference evidence="2 3" key="1">
    <citation type="journal article" date="2016" name="Antonie Van Leeuwenhoek">
        <title>Denitratimonas tolerans gen. nov., sp. nov., a denitrifying bacterium isolated from a bioreactor for tannery wastewater treatment.</title>
        <authorList>
            <person name="Han S.I."/>
            <person name="Kim J.O."/>
            <person name="Lee Y.R."/>
            <person name="Ekpeghere K.I."/>
            <person name="Koh S.C."/>
            <person name="Whang K.S."/>
        </authorList>
    </citation>
    <scope>NUCLEOTIDE SEQUENCE [LARGE SCALE GENOMIC DNA]</scope>
    <source>
        <strain evidence="2 3">KACC 17565</strain>
    </source>
</reference>
<accession>A0AAW9R7W9</accession>
<dbReference type="AlphaFoldDB" id="A0AAW9R7W9"/>
<keyword evidence="1" id="KW-0732">Signal</keyword>
<name>A0AAW9R7W9_9GAMM</name>
<dbReference type="SUPFAM" id="SSF53850">
    <property type="entry name" value="Periplasmic binding protein-like II"/>
    <property type="match status" value="1"/>
</dbReference>
<dbReference type="PANTHER" id="PTHR35841:SF1">
    <property type="entry name" value="PHOSPHONATES-BINDING PERIPLASMIC PROTEIN"/>
    <property type="match status" value="1"/>
</dbReference>
<dbReference type="PANTHER" id="PTHR35841">
    <property type="entry name" value="PHOSPHONATES-BINDING PERIPLASMIC PROTEIN"/>
    <property type="match status" value="1"/>
</dbReference>
<keyword evidence="3" id="KW-1185">Reference proteome</keyword>
<proteinExistence type="predicted"/>
<dbReference type="Gene3D" id="3.40.190.10">
    <property type="entry name" value="Periplasmic binding protein-like II"/>
    <property type="match status" value="2"/>
</dbReference>
<evidence type="ECO:0000313" key="3">
    <source>
        <dbReference type="Proteomes" id="UP001364472"/>
    </source>
</evidence>